<dbReference type="PANTHER" id="PTHR30595:SF6">
    <property type="entry name" value="SCHLAFEN ALBA-2 DOMAIN-CONTAINING PROTEIN"/>
    <property type="match status" value="1"/>
</dbReference>
<reference evidence="1 2" key="1">
    <citation type="journal article" date="2020" name="Sci. Rep.">
        <title>A novel cyanobacterial geosmin producer, revising GeoA distribution and dispersion patterns in Bacteria.</title>
        <authorList>
            <person name="Churro C."/>
            <person name="Semedo-Aguiar A.P."/>
            <person name="Silva A.D."/>
            <person name="Pereira-Leal J.B."/>
            <person name="Leite R.B."/>
        </authorList>
    </citation>
    <scope>NUCLEOTIDE SEQUENCE [LARGE SCALE GENOMIC DNA]</scope>
    <source>
        <strain evidence="1 2">IPMA8</strain>
    </source>
</reference>
<protein>
    <recommendedName>
        <fullName evidence="3">ATP-dependent DNA helicase RecG C-terminal domain-containing protein</fullName>
    </recommendedName>
</protein>
<comment type="caution">
    <text evidence="1">The sequence shown here is derived from an EMBL/GenBank/DDBJ whole genome shotgun (WGS) entry which is preliminary data.</text>
</comment>
<name>A0ABX2D054_9CYAN</name>
<dbReference type="Proteomes" id="UP000702425">
    <property type="component" value="Unassembled WGS sequence"/>
</dbReference>
<gene>
    <name evidence="1" type="ORF">E5S67_03579</name>
</gene>
<dbReference type="Pfam" id="PF13749">
    <property type="entry name" value="HATPase_c_4"/>
    <property type="match status" value="1"/>
</dbReference>
<dbReference type="Gene3D" id="3.30.565.60">
    <property type="match status" value="1"/>
</dbReference>
<dbReference type="InterPro" id="IPR038475">
    <property type="entry name" value="RecG_C_sf"/>
</dbReference>
<dbReference type="InterPro" id="IPR011856">
    <property type="entry name" value="tRNA_endonuc-like_dom_sf"/>
</dbReference>
<accession>A0ABX2D054</accession>
<keyword evidence="2" id="KW-1185">Reference proteome</keyword>
<evidence type="ECO:0000313" key="1">
    <source>
        <dbReference type="EMBL" id="NQE35843.1"/>
    </source>
</evidence>
<dbReference type="RefSeq" id="WP_172189528.1">
    <property type="nucleotide sequence ID" value="NZ_CAWPPK010000280.1"/>
</dbReference>
<dbReference type="PANTHER" id="PTHR30595">
    <property type="entry name" value="GLPR-RELATED TRANSCRIPTIONAL REPRESSOR"/>
    <property type="match status" value="1"/>
</dbReference>
<dbReference type="Gene3D" id="3.40.1350.10">
    <property type="match status" value="1"/>
</dbReference>
<evidence type="ECO:0008006" key="3">
    <source>
        <dbReference type="Google" id="ProtNLM"/>
    </source>
</evidence>
<sequence>MPNKLRNTRSGTAGEMNVIAVLSRCGFNIDKPLQIDDEIDVSIRVKIGKLNITIPIQVKSVQFPDKRNIKHNFIQGLKKKYLERQPYLCLAIYRPETNEIWFINGSKKIQEVYYSQESWNAKHRPYNNLSWDADIRIALPCKDILFNQKWKIPADPCNYLNSRFQELISEIEKNIVPSDEIISSITTIESKCAVVVEVLDISGQVVRKKYRLEDTIEELISSALSILEEFIIPNFSPLIHQERISIMLLRELLVNAIVHRAYDRANDVIIKVMPTSIQVKNPGRLLPPLSLSNNQISGGYVVIRNEKLALQLRQKGLVELVGSGLLWVKKMLKHQNLSPAIFTQDATSFSVTISYENV</sequence>
<organism evidence="1 2">
    <name type="scientific">Microcoleus asticus IPMA8</name>
    <dbReference type="NCBI Taxonomy" id="2563858"/>
    <lineage>
        <taxon>Bacteria</taxon>
        <taxon>Bacillati</taxon>
        <taxon>Cyanobacteriota</taxon>
        <taxon>Cyanophyceae</taxon>
        <taxon>Oscillatoriophycideae</taxon>
        <taxon>Oscillatoriales</taxon>
        <taxon>Microcoleaceae</taxon>
        <taxon>Microcoleus</taxon>
        <taxon>Microcoleus asticus</taxon>
    </lineage>
</organism>
<evidence type="ECO:0000313" key="2">
    <source>
        <dbReference type="Proteomes" id="UP000702425"/>
    </source>
</evidence>
<proteinExistence type="predicted"/>
<dbReference type="EMBL" id="SRRZ01000065">
    <property type="protein sequence ID" value="NQE35843.1"/>
    <property type="molecule type" value="Genomic_DNA"/>
</dbReference>